<dbReference type="EMBL" id="CAJOBE010007412">
    <property type="protein sequence ID" value="CAF4035338.1"/>
    <property type="molecule type" value="Genomic_DNA"/>
</dbReference>
<feature type="region of interest" description="Disordered" evidence="11">
    <location>
        <begin position="394"/>
        <end position="417"/>
    </location>
</feature>
<keyword evidence="10" id="KW-0206">Cytoskeleton</keyword>
<evidence type="ECO:0000256" key="8">
    <source>
        <dbReference type="ARBA" id="ARBA00023017"/>
    </source>
</evidence>
<dbReference type="GO" id="GO:0005524">
    <property type="term" value="F:ATP binding"/>
    <property type="evidence" value="ECO:0007669"/>
    <property type="project" value="UniProtKB-KW"/>
</dbReference>
<name>A0A819R2B1_9BILA</name>
<evidence type="ECO:0000256" key="5">
    <source>
        <dbReference type="ARBA" id="ARBA00022701"/>
    </source>
</evidence>
<evidence type="ECO:0008006" key="14">
    <source>
        <dbReference type="Google" id="ProtNLM"/>
    </source>
</evidence>
<accession>A0A819R2B1</accession>
<feature type="region of interest" description="Disordered" evidence="11">
    <location>
        <begin position="786"/>
        <end position="833"/>
    </location>
</feature>
<dbReference type="Gene3D" id="3.40.50.300">
    <property type="entry name" value="P-loop containing nucleotide triphosphate hydrolases"/>
    <property type="match status" value="1"/>
</dbReference>
<dbReference type="GO" id="GO:0005813">
    <property type="term" value="C:centrosome"/>
    <property type="evidence" value="ECO:0007669"/>
    <property type="project" value="TreeGrafter"/>
</dbReference>
<evidence type="ECO:0000256" key="10">
    <source>
        <dbReference type="ARBA" id="ARBA00023212"/>
    </source>
</evidence>
<dbReference type="InterPro" id="IPR008467">
    <property type="entry name" value="Dynein1_light_intermed_chain"/>
</dbReference>
<feature type="compositionally biased region" description="Polar residues" evidence="11">
    <location>
        <begin position="507"/>
        <end position="521"/>
    </location>
</feature>
<dbReference type="GO" id="GO:0007018">
    <property type="term" value="P:microtubule-based movement"/>
    <property type="evidence" value="ECO:0007669"/>
    <property type="project" value="InterPro"/>
</dbReference>
<dbReference type="InterPro" id="IPR022780">
    <property type="entry name" value="Dynein_light_int_chain"/>
</dbReference>
<feature type="compositionally biased region" description="Polar residues" evidence="11">
    <location>
        <begin position="1095"/>
        <end position="1109"/>
    </location>
</feature>
<evidence type="ECO:0000256" key="6">
    <source>
        <dbReference type="ARBA" id="ARBA00022741"/>
    </source>
</evidence>
<dbReference type="GO" id="GO:0005874">
    <property type="term" value="C:microtubule"/>
    <property type="evidence" value="ECO:0007669"/>
    <property type="project" value="UniProtKB-KW"/>
</dbReference>
<feature type="region of interest" description="Disordered" evidence="11">
    <location>
        <begin position="882"/>
        <end position="912"/>
    </location>
</feature>
<feature type="compositionally biased region" description="Polar residues" evidence="11">
    <location>
        <begin position="808"/>
        <end position="833"/>
    </location>
</feature>
<feature type="compositionally biased region" description="Polar residues" evidence="11">
    <location>
        <begin position="616"/>
        <end position="637"/>
    </location>
</feature>
<dbReference type="Proteomes" id="UP000663874">
    <property type="component" value="Unassembled WGS sequence"/>
</dbReference>
<feature type="region of interest" description="Disordered" evidence="11">
    <location>
        <begin position="460"/>
        <end position="522"/>
    </location>
</feature>
<proteinExistence type="inferred from homology"/>
<sequence>MMMKQAIVDEPLSSIENENDTDEKQSIWASILRDVKSSTKKAPTTKSLVVLGDNESGRTTLVAKLQGNDDPKRGAGLEYHYIDVKDDDQDDTPKLGVWILDGDVACSAPLLKFAMKPETLENTTLIIVASMTQPWSLLSTLKKWMTLVEEHIDRLQIDPTRLHEMRDQLQYDFQHYIEPNDPSIKLTSSASSTIIKNGIGSGRVPNSVSSVSLASTTPLSPTNGDEHVVLPLADGVLTKSFGISIIVVITKCDVMSTLEKENDYKDEYFDFMQYHLRKFCLEYGAALFYTSVKEKKNIDKLYKYVIHKCFGYPFTLSAAIVEREAIFIPAGWDNPKKVDILLENLHRLKPTDNYSDVFVKPAVRRPLQRDNEIIMAEDDQEFLSKLQLTLNRAASPGRTDEQAPPGSARTPGVGSNVNSQLTAVAGRTRPQPSTTSGSAGTAANEGALANFFNSLLTRKSGGAVTPTGGNAPVTQRPASQSPTTPSSKRLQQHPLTFAVAPPPGRSRTPTSHKTFPSSLNVESPPKVISPVVEEQVTVENTSSISPIVVQTPLEDSTPEKTVNITEKEQSALTTVESLHLNHNQKQFDDTLQLENEPITNVDQQNTESITSQYNLLSNTKDNSNTDTHIPSSQSSPTTDKELNIKEIAPNDDIHRRLSNDLTLSQSATQDQESEILQSHSFQSTVTETPENDEQTINSSSTVVRSRPISPSQLDELLNTENQNNVSFIDKSRSSSLVAHDNNQLVDVSQSIDHESPQLPSSRIFENTQQLNDEQDKEKQIYPILTEEQAVEPPIKDSTLNNDEEQTTDSKQSLNSSRRNSAINLSTTPQSLSPISNELKQQEDQELLSPTNIIQTLPEDDIIRLQPENELPTDPLLDVQLHRRSSSSDGIESTSPNPSRPELQSMFESSEPSSIYLEQDHQQASHAELSDQAIIPTELHDNVSSDILSPILLSGSNTPAIEEQQQNQVFISDTNTNNNHDGFNSITEMSYKNPGLPTMQEINSPFTTDTEKSLDSAVPEYPPSTPINREQRNSQSIETYLPNMPTHEASLSSVPLSQHPVSTQLIPSSIFDTDETTAHSFANTTELPITEDTYEQGRSPSPTTILNQEDNIPLSAVTKSEQDSKQSVSSPSEQIQERSRSPSPIAQGSIQRSRSPSPIAQGSIQRSRSPSPIAQGSIQRSRSPSPIAQGSIQ</sequence>
<dbReference type="Pfam" id="PF05783">
    <property type="entry name" value="DLIC"/>
    <property type="match status" value="2"/>
</dbReference>
<feature type="region of interest" description="Disordered" evidence="11">
    <location>
        <begin position="616"/>
        <end position="642"/>
    </location>
</feature>
<evidence type="ECO:0000256" key="1">
    <source>
        <dbReference type="ARBA" id="ARBA00004245"/>
    </source>
</evidence>
<feature type="region of interest" description="Disordered" evidence="11">
    <location>
        <begin position="664"/>
        <end position="707"/>
    </location>
</feature>
<evidence type="ECO:0000256" key="9">
    <source>
        <dbReference type="ARBA" id="ARBA00023175"/>
    </source>
</evidence>
<dbReference type="PANTHER" id="PTHR12688">
    <property type="entry name" value="DYNEIN LIGHT INTERMEDIATE CHAIN"/>
    <property type="match status" value="1"/>
</dbReference>
<feature type="compositionally biased region" description="Polar residues" evidence="11">
    <location>
        <begin position="1124"/>
        <end position="1133"/>
    </location>
</feature>
<keyword evidence="6" id="KW-0547">Nucleotide-binding</keyword>
<dbReference type="AlphaFoldDB" id="A0A819R2B1"/>
<dbReference type="CDD" id="cd00882">
    <property type="entry name" value="Ras_like_GTPase"/>
    <property type="match status" value="1"/>
</dbReference>
<dbReference type="SUPFAM" id="SSF52540">
    <property type="entry name" value="P-loop containing nucleoside triphosphate hydrolases"/>
    <property type="match status" value="1"/>
</dbReference>
<evidence type="ECO:0000256" key="11">
    <source>
        <dbReference type="SAM" id="MobiDB-lite"/>
    </source>
</evidence>
<evidence type="ECO:0000256" key="2">
    <source>
        <dbReference type="ARBA" id="ARBA00006831"/>
    </source>
</evidence>
<feature type="region of interest" description="Disordered" evidence="11">
    <location>
        <begin position="1008"/>
        <end position="1032"/>
    </location>
</feature>
<comment type="similarity">
    <text evidence="2">Belongs to the dynein light intermediate chain family.</text>
</comment>
<protein>
    <recommendedName>
        <fullName evidence="14">Dynein light intermediate chain</fullName>
    </recommendedName>
</protein>
<reference evidence="12" key="1">
    <citation type="submission" date="2021-02" db="EMBL/GenBank/DDBJ databases">
        <authorList>
            <person name="Nowell W R."/>
        </authorList>
    </citation>
    <scope>NUCLEOTIDE SEQUENCE</scope>
</reference>
<keyword evidence="7" id="KW-0067">ATP-binding</keyword>
<evidence type="ECO:0000256" key="4">
    <source>
        <dbReference type="ARBA" id="ARBA00022490"/>
    </source>
</evidence>
<keyword evidence="3" id="KW-0813">Transport</keyword>
<dbReference type="GO" id="GO:0005868">
    <property type="term" value="C:cytoplasmic dynein complex"/>
    <property type="evidence" value="ECO:0007669"/>
    <property type="project" value="InterPro"/>
</dbReference>
<feature type="compositionally biased region" description="Polar residues" evidence="11">
    <location>
        <begin position="886"/>
        <end position="896"/>
    </location>
</feature>
<gene>
    <name evidence="12" type="ORF">FNK824_LOCUS27877</name>
</gene>
<keyword evidence="9" id="KW-0505">Motor protein</keyword>
<feature type="non-terminal residue" evidence="12">
    <location>
        <position position="1"/>
    </location>
</feature>
<organism evidence="12 13">
    <name type="scientific">Rotaria sordida</name>
    <dbReference type="NCBI Taxonomy" id="392033"/>
    <lineage>
        <taxon>Eukaryota</taxon>
        <taxon>Metazoa</taxon>
        <taxon>Spiralia</taxon>
        <taxon>Gnathifera</taxon>
        <taxon>Rotifera</taxon>
        <taxon>Eurotatoria</taxon>
        <taxon>Bdelloidea</taxon>
        <taxon>Philodinida</taxon>
        <taxon>Philodinidae</taxon>
        <taxon>Rotaria</taxon>
    </lineage>
</organism>
<dbReference type="PANTHER" id="PTHR12688:SF0">
    <property type="entry name" value="DYNEIN LIGHT INTERMEDIATE CHAIN"/>
    <property type="match status" value="1"/>
</dbReference>
<evidence type="ECO:0000313" key="12">
    <source>
        <dbReference type="EMBL" id="CAF4035338.1"/>
    </source>
</evidence>
<evidence type="ECO:0000256" key="7">
    <source>
        <dbReference type="ARBA" id="ARBA00022840"/>
    </source>
</evidence>
<keyword evidence="8" id="KW-0243">Dynein</keyword>
<comment type="subcellular location">
    <subcellularLocation>
        <location evidence="1">Cytoplasm</location>
        <location evidence="1">Cytoskeleton</location>
    </subcellularLocation>
</comment>
<dbReference type="InterPro" id="IPR027417">
    <property type="entry name" value="P-loop_NTPase"/>
</dbReference>
<feature type="compositionally biased region" description="Polar residues" evidence="11">
    <location>
        <begin position="472"/>
        <end position="489"/>
    </location>
</feature>
<dbReference type="GO" id="GO:0000226">
    <property type="term" value="P:microtubule cytoskeleton organization"/>
    <property type="evidence" value="ECO:0007669"/>
    <property type="project" value="TreeGrafter"/>
</dbReference>
<keyword evidence="4" id="KW-0963">Cytoplasm</keyword>
<feature type="region of interest" description="Disordered" evidence="11">
    <location>
        <begin position="423"/>
        <end position="442"/>
    </location>
</feature>
<feature type="compositionally biased region" description="Polar residues" evidence="11">
    <location>
        <begin position="1140"/>
        <end position="1192"/>
    </location>
</feature>
<evidence type="ECO:0000313" key="13">
    <source>
        <dbReference type="Proteomes" id="UP000663874"/>
    </source>
</evidence>
<feature type="compositionally biased region" description="Polar residues" evidence="11">
    <location>
        <begin position="430"/>
        <end position="441"/>
    </location>
</feature>
<feature type="region of interest" description="Disordered" evidence="11">
    <location>
        <begin position="1083"/>
        <end position="1192"/>
    </location>
</feature>
<keyword evidence="5" id="KW-0493">Microtubule</keyword>
<evidence type="ECO:0000256" key="3">
    <source>
        <dbReference type="ARBA" id="ARBA00022448"/>
    </source>
</evidence>
<dbReference type="GO" id="GO:0045504">
    <property type="term" value="F:dynein heavy chain binding"/>
    <property type="evidence" value="ECO:0007669"/>
    <property type="project" value="TreeGrafter"/>
</dbReference>
<comment type="caution">
    <text evidence="12">The sequence shown here is derived from an EMBL/GenBank/DDBJ whole genome shotgun (WGS) entry which is preliminary data.</text>
</comment>